<gene>
    <name evidence="4" type="primary">Amtn</name>
</gene>
<dbReference type="FunCoup" id="A0A1S3FHL0">
    <property type="interactions" value="14"/>
</dbReference>
<keyword evidence="3" id="KW-1185">Reference proteome</keyword>
<dbReference type="GO" id="GO:0005604">
    <property type="term" value="C:basement membrane"/>
    <property type="evidence" value="ECO:0007669"/>
    <property type="project" value="TreeGrafter"/>
</dbReference>
<dbReference type="GO" id="GO:0005911">
    <property type="term" value="C:cell-cell junction"/>
    <property type="evidence" value="ECO:0007669"/>
    <property type="project" value="TreeGrafter"/>
</dbReference>
<dbReference type="KEGG" id="dord:105988444"/>
<dbReference type="InParanoid" id="A0A1S3FHL0"/>
<evidence type="ECO:0000313" key="4">
    <source>
        <dbReference type="RefSeq" id="XP_012875534.1"/>
    </source>
</evidence>
<dbReference type="PANTHER" id="PTHR36858">
    <property type="entry name" value="AMELOTIN"/>
    <property type="match status" value="1"/>
</dbReference>
<protein>
    <submittedName>
        <fullName evidence="4">Amelotin</fullName>
    </submittedName>
</protein>
<dbReference type="Pfam" id="PF15757">
    <property type="entry name" value="Amelotin"/>
    <property type="match status" value="1"/>
</dbReference>
<dbReference type="STRING" id="10020.ENSDORP00000005689"/>
<dbReference type="PANTHER" id="PTHR36858:SF1">
    <property type="entry name" value="AMELOTIN"/>
    <property type="match status" value="1"/>
</dbReference>
<feature type="chain" id="PRO_5010324382" evidence="2">
    <location>
        <begin position="17"/>
        <end position="208"/>
    </location>
</feature>
<evidence type="ECO:0000256" key="1">
    <source>
        <dbReference type="SAM" id="MobiDB-lite"/>
    </source>
</evidence>
<dbReference type="GeneID" id="105988444"/>
<name>A0A1S3FHL0_DIPOR</name>
<dbReference type="GO" id="GO:0042475">
    <property type="term" value="P:odontogenesis of dentin-containing tooth"/>
    <property type="evidence" value="ECO:0007669"/>
    <property type="project" value="InterPro"/>
</dbReference>
<sequence length="208" mass="21664">MKTAILLFCLLGSTQSLPKQPNPTLGYPPTKPTPEQVTLLNQQQSHQVFPSLSLIPLTHLFTLGSDLQLFNHATGIAPGTHTLPVTLGALNGQQQLPSQMLPIIVASLGAQGAILSSEELPLASQIFTGLLIHPLFPGNILPTSQTGPTPGAQDGVFPAGQAGVKPAIQGTTESHISTPSVTDDDFGGTTPAGIRRGMHTTVEETTAD</sequence>
<dbReference type="GO" id="GO:0070175">
    <property type="term" value="P:positive regulation of enamel mineralization"/>
    <property type="evidence" value="ECO:0007669"/>
    <property type="project" value="InterPro"/>
</dbReference>
<feature type="region of interest" description="Disordered" evidence="1">
    <location>
        <begin position="174"/>
        <end position="208"/>
    </location>
</feature>
<evidence type="ECO:0000256" key="2">
    <source>
        <dbReference type="SAM" id="SignalP"/>
    </source>
</evidence>
<dbReference type="AlphaFoldDB" id="A0A1S3FHL0"/>
<keyword evidence="2" id="KW-0732">Signal</keyword>
<accession>A0A1S3FHL0</accession>
<dbReference type="InterPro" id="IPR031501">
    <property type="entry name" value="Amelotin"/>
</dbReference>
<organism evidence="3 4">
    <name type="scientific">Dipodomys ordii</name>
    <name type="common">Ord's kangaroo rat</name>
    <dbReference type="NCBI Taxonomy" id="10020"/>
    <lineage>
        <taxon>Eukaryota</taxon>
        <taxon>Metazoa</taxon>
        <taxon>Chordata</taxon>
        <taxon>Craniata</taxon>
        <taxon>Vertebrata</taxon>
        <taxon>Euteleostomi</taxon>
        <taxon>Mammalia</taxon>
        <taxon>Eutheria</taxon>
        <taxon>Euarchontoglires</taxon>
        <taxon>Glires</taxon>
        <taxon>Rodentia</taxon>
        <taxon>Castorimorpha</taxon>
        <taxon>Heteromyidae</taxon>
        <taxon>Dipodomyinae</taxon>
        <taxon>Dipodomys</taxon>
    </lineage>
</organism>
<evidence type="ECO:0000313" key="3">
    <source>
        <dbReference type="Proteomes" id="UP000081671"/>
    </source>
</evidence>
<dbReference type="Proteomes" id="UP000081671">
    <property type="component" value="Unplaced"/>
</dbReference>
<dbReference type="CTD" id="401138"/>
<reference evidence="4" key="1">
    <citation type="submission" date="2025-08" db="UniProtKB">
        <authorList>
            <consortium name="RefSeq"/>
        </authorList>
    </citation>
    <scope>IDENTIFICATION</scope>
    <source>
        <tissue evidence="4">Kidney</tissue>
    </source>
</reference>
<dbReference type="RefSeq" id="XP_012875534.1">
    <property type="nucleotide sequence ID" value="XM_013020080.1"/>
</dbReference>
<dbReference type="OrthoDB" id="9837242at2759"/>
<feature type="signal peptide" evidence="2">
    <location>
        <begin position="1"/>
        <end position="16"/>
    </location>
</feature>
<proteinExistence type="predicted"/>